<keyword evidence="4 5" id="KW-0472">Membrane</keyword>
<feature type="transmembrane region" description="Helical" evidence="5">
    <location>
        <begin position="81"/>
        <end position="106"/>
    </location>
</feature>
<dbReference type="RefSeq" id="WP_058582055.1">
    <property type="nucleotide sequence ID" value="NZ_LOPU01000029.1"/>
</dbReference>
<evidence type="ECO:0000313" key="7">
    <source>
        <dbReference type="Proteomes" id="UP000054387"/>
    </source>
</evidence>
<dbReference type="Proteomes" id="UP000054387">
    <property type="component" value="Unassembled WGS sequence"/>
</dbReference>
<reference evidence="6 7" key="1">
    <citation type="submission" date="2015-12" db="EMBL/GenBank/DDBJ databases">
        <title>Haloprofundus marisrubri gen. nov., sp. nov., an extremely halophilic archaeon isolated from the Discovery deep brine-seawater interface in the Red Sea.</title>
        <authorList>
            <person name="Zhang G."/>
            <person name="Stingl U."/>
            <person name="Rashid M."/>
        </authorList>
    </citation>
    <scope>NUCLEOTIDE SEQUENCE [LARGE SCALE GENOMIC DNA]</scope>
    <source>
        <strain evidence="6 7">SB9</strain>
    </source>
</reference>
<feature type="transmembrane region" description="Helical" evidence="5">
    <location>
        <begin position="37"/>
        <end position="61"/>
    </location>
</feature>
<evidence type="ECO:0000256" key="1">
    <source>
        <dbReference type="ARBA" id="ARBA00004141"/>
    </source>
</evidence>
<evidence type="ECO:0000313" key="6">
    <source>
        <dbReference type="EMBL" id="KTG08902.1"/>
    </source>
</evidence>
<dbReference type="InterPro" id="IPR023271">
    <property type="entry name" value="Aquaporin-like"/>
</dbReference>
<keyword evidence="3 5" id="KW-1133">Transmembrane helix</keyword>
<organism evidence="6 7">
    <name type="scientific">Haloprofundus marisrubri</name>
    <dbReference type="NCBI Taxonomy" id="1514971"/>
    <lineage>
        <taxon>Archaea</taxon>
        <taxon>Methanobacteriati</taxon>
        <taxon>Methanobacteriota</taxon>
        <taxon>Stenosarchaea group</taxon>
        <taxon>Halobacteria</taxon>
        <taxon>Halobacteriales</taxon>
        <taxon>Haloferacaceae</taxon>
        <taxon>Haloprofundus</taxon>
    </lineage>
</organism>
<dbReference type="Pfam" id="PF01226">
    <property type="entry name" value="Form_Nir_trans"/>
    <property type="match status" value="1"/>
</dbReference>
<dbReference type="GO" id="GO:0015499">
    <property type="term" value="F:formate transmembrane transporter activity"/>
    <property type="evidence" value="ECO:0007669"/>
    <property type="project" value="TreeGrafter"/>
</dbReference>
<evidence type="ECO:0000256" key="3">
    <source>
        <dbReference type="ARBA" id="ARBA00022989"/>
    </source>
</evidence>
<evidence type="ECO:0000256" key="2">
    <source>
        <dbReference type="ARBA" id="ARBA00022692"/>
    </source>
</evidence>
<feature type="transmembrane region" description="Helical" evidence="5">
    <location>
        <begin position="235"/>
        <end position="257"/>
    </location>
</feature>
<protein>
    <submittedName>
        <fullName evidence="6">Formate transporter</fullName>
    </submittedName>
</protein>
<dbReference type="InterPro" id="IPR000292">
    <property type="entry name" value="For/NO2_transpt"/>
</dbReference>
<dbReference type="OrthoDB" id="117182at2157"/>
<feature type="transmembrane region" description="Helical" evidence="5">
    <location>
        <begin position="195"/>
        <end position="215"/>
    </location>
</feature>
<dbReference type="AlphaFoldDB" id="A0A0W1R5Y3"/>
<dbReference type="STRING" id="1514971.AUR64_13910"/>
<feature type="transmembrane region" description="Helical" evidence="5">
    <location>
        <begin position="118"/>
        <end position="142"/>
    </location>
</feature>
<keyword evidence="7" id="KW-1185">Reference proteome</keyword>
<dbReference type="PANTHER" id="PTHR30520:SF2">
    <property type="entry name" value="INNER MEMBRANE PROTEIN YFDC"/>
    <property type="match status" value="1"/>
</dbReference>
<dbReference type="GO" id="GO:0005886">
    <property type="term" value="C:plasma membrane"/>
    <property type="evidence" value="ECO:0007669"/>
    <property type="project" value="TreeGrafter"/>
</dbReference>
<evidence type="ECO:0000256" key="5">
    <source>
        <dbReference type="SAM" id="Phobius"/>
    </source>
</evidence>
<gene>
    <name evidence="6" type="ORF">AUR64_13910</name>
</gene>
<dbReference type="PANTHER" id="PTHR30520">
    <property type="entry name" value="FORMATE TRANSPORTER-RELATED"/>
    <property type="match status" value="1"/>
</dbReference>
<proteinExistence type="predicted"/>
<accession>A0A0W1R5Y3</accession>
<evidence type="ECO:0000256" key="4">
    <source>
        <dbReference type="ARBA" id="ARBA00023136"/>
    </source>
</evidence>
<keyword evidence="2 5" id="KW-0812">Transmembrane</keyword>
<comment type="caution">
    <text evidence="6">The sequence shown here is derived from an EMBL/GenBank/DDBJ whole genome shotgun (WGS) entry which is preliminary data.</text>
</comment>
<comment type="subcellular location">
    <subcellularLocation>
        <location evidence="1">Membrane</location>
        <topology evidence="1">Multi-pass membrane protein</topology>
    </subcellularLocation>
</comment>
<dbReference type="Gene3D" id="1.20.1080.10">
    <property type="entry name" value="Glycerol uptake facilitator protein"/>
    <property type="match status" value="1"/>
</dbReference>
<sequence>MPSTTDDPTGATLSYRNIIEREMENALTEMHRPAKGVAISGFAAGLTVSFGALFMGMALTFQPTFPSTLAKQLTLGGVSAVGFLFVIIGQTELFTAHTTMAVLPVLTDRASVRDLLELWGVVLAANLVGCACFAGLIAAIGPPMNIVDPAAFGSMAEALLPFPWWVITASGVVAGWLMGLLTWLVAASRDTISRVVIVLVVASTIGFAPFHHALLGTTEVLAAMFLGQGVTLGEFAHFLTWTTLGNAVGGGVFVALLNYGHVALAGDDVNVDYEAESTSGFGDDTTEKH</sequence>
<name>A0A0W1R5Y3_9EURY</name>
<feature type="transmembrane region" description="Helical" evidence="5">
    <location>
        <begin position="162"/>
        <end position="183"/>
    </location>
</feature>
<dbReference type="EMBL" id="LOPU01000029">
    <property type="protein sequence ID" value="KTG08902.1"/>
    <property type="molecule type" value="Genomic_DNA"/>
</dbReference>